<dbReference type="Proteomes" id="UP000299102">
    <property type="component" value="Unassembled WGS sequence"/>
</dbReference>
<dbReference type="EMBL" id="BGZK01000016">
    <property type="protein sequence ID" value="GBP05119.1"/>
    <property type="molecule type" value="Genomic_DNA"/>
</dbReference>
<evidence type="ECO:0000313" key="3">
    <source>
        <dbReference type="Proteomes" id="UP000299102"/>
    </source>
</evidence>
<reference evidence="2 3" key="1">
    <citation type="journal article" date="2019" name="Commun. Biol.">
        <title>The bagworm genome reveals a unique fibroin gene that provides high tensile strength.</title>
        <authorList>
            <person name="Kono N."/>
            <person name="Nakamura H."/>
            <person name="Ohtoshi R."/>
            <person name="Tomita M."/>
            <person name="Numata K."/>
            <person name="Arakawa K."/>
        </authorList>
    </citation>
    <scope>NUCLEOTIDE SEQUENCE [LARGE SCALE GENOMIC DNA]</scope>
</reference>
<sequence>MVGNTVFKISPKNYASQQKDSYPCDVSCESLARASLLRLIKAVTSNKRNNALLLPRGDESVCVPGGRNVCRAQLYRLHKYQGRLCEAAFQQQLKKRVMEDKSPAVRGSGAGGRRARAPERVHPLAV</sequence>
<keyword evidence="3" id="KW-1185">Reference proteome</keyword>
<accession>A0A4C1SSH0</accession>
<proteinExistence type="predicted"/>
<name>A0A4C1SSH0_EUMVA</name>
<feature type="compositionally biased region" description="Basic and acidic residues" evidence="1">
    <location>
        <begin position="116"/>
        <end position="126"/>
    </location>
</feature>
<comment type="caution">
    <text evidence="2">The sequence shown here is derived from an EMBL/GenBank/DDBJ whole genome shotgun (WGS) entry which is preliminary data.</text>
</comment>
<organism evidence="2 3">
    <name type="scientific">Eumeta variegata</name>
    <name type="common">Bagworm moth</name>
    <name type="synonym">Eumeta japonica</name>
    <dbReference type="NCBI Taxonomy" id="151549"/>
    <lineage>
        <taxon>Eukaryota</taxon>
        <taxon>Metazoa</taxon>
        <taxon>Ecdysozoa</taxon>
        <taxon>Arthropoda</taxon>
        <taxon>Hexapoda</taxon>
        <taxon>Insecta</taxon>
        <taxon>Pterygota</taxon>
        <taxon>Neoptera</taxon>
        <taxon>Endopterygota</taxon>
        <taxon>Lepidoptera</taxon>
        <taxon>Glossata</taxon>
        <taxon>Ditrysia</taxon>
        <taxon>Tineoidea</taxon>
        <taxon>Psychidae</taxon>
        <taxon>Oiketicinae</taxon>
        <taxon>Eumeta</taxon>
    </lineage>
</organism>
<feature type="region of interest" description="Disordered" evidence="1">
    <location>
        <begin position="98"/>
        <end position="126"/>
    </location>
</feature>
<evidence type="ECO:0000256" key="1">
    <source>
        <dbReference type="SAM" id="MobiDB-lite"/>
    </source>
</evidence>
<gene>
    <name evidence="2" type="ORF">EVAR_3442_1</name>
</gene>
<evidence type="ECO:0000313" key="2">
    <source>
        <dbReference type="EMBL" id="GBP05119.1"/>
    </source>
</evidence>
<dbReference type="AlphaFoldDB" id="A0A4C1SSH0"/>
<protein>
    <submittedName>
        <fullName evidence="2">Uncharacterized protein</fullName>
    </submittedName>
</protein>